<evidence type="ECO:0000259" key="2">
    <source>
        <dbReference type="Pfam" id="PF24032"/>
    </source>
</evidence>
<feature type="region of interest" description="Disordered" evidence="1">
    <location>
        <begin position="222"/>
        <end position="258"/>
    </location>
</feature>
<proteinExistence type="predicted"/>
<feature type="domain" description="YqbQ/XkdQ" evidence="2">
    <location>
        <begin position="36"/>
        <end position="356"/>
    </location>
</feature>
<dbReference type="EMBL" id="SRYV01000001">
    <property type="protein sequence ID" value="TGY17596.1"/>
    <property type="molecule type" value="Genomic_DNA"/>
</dbReference>
<dbReference type="Proteomes" id="UP000309117">
    <property type="component" value="Unassembled WGS sequence"/>
</dbReference>
<accession>A0A4S2BQY6</accession>
<dbReference type="RefSeq" id="WP_135960142.1">
    <property type="nucleotide sequence ID" value="NZ_AQFR02000003.1"/>
</dbReference>
<dbReference type="Pfam" id="PF24032">
    <property type="entry name" value="YQBQ"/>
    <property type="match status" value="1"/>
</dbReference>
<evidence type="ECO:0000256" key="1">
    <source>
        <dbReference type="SAM" id="MobiDB-lite"/>
    </source>
</evidence>
<evidence type="ECO:0000313" key="3">
    <source>
        <dbReference type="EMBL" id="TGY17596.1"/>
    </source>
</evidence>
<dbReference type="InterPro" id="IPR056937">
    <property type="entry name" value="YqbQ/XkdQ"/>
</dbReference>
<reference evidence="3 4" key="1">
    <citation type="submission" date="2019-04" db="EMBL/GenBank/DDBJ databases">
        <title>Microbes associate with the intestines of laboratory mice.</title>
        <authorList>
            <person name="Navarre W."/>
            <person name="Wong E."/>
            <person name="Huang K."/>
            <person name="Tropini C."/>
            <person name="Ng K."/>
            <person name="Yu B."/>
        </authorList>
    </citation>
    <scope>NUCLEOTIDE SEQUENCE [LARGE SCALE GENOMIC DNA]</scope>
    <source>
        <strain evidence="3 4">NM61_E11</strain>
    </source>
</reference>
<dbReference type="SUPFAM" id="SSF69279">
    <property type="entry name" value="Phage tail proteins"/>
    <property type="match status" value="1"/>
</dbReference>
<evidence type="ECO:0000313" key="4">
    <source>
        <dbReference type="Proteomes" id="UP000309117"/>
    </source>
</evidence>
<comment type="caution">
    <text evidence="3">The sequence shown here is derived from an EMBL/GenBank/DDBJ whole genome shotgun (WGS) entry which is preliminary data.</text>
</comment>
<name>A0A4S2BQY6_9LACO</name>
<sequence length="368" mass="42135">MTVTTLHLYRRSNLYRKSRKNPKGTGYDLKNNVTNIKWVTDLNFSAGELTFDLYEGDNRTLVIPYTGDIITFRWDKHKIFYGYVWKYSVKKDKVISVTCYDKMRYLKNQDSIVFKTNTVADRFNEVCSRAGISHIVKNAPSHKVAAEICDGKSYFDMLKSAINKTYLSTNHMYFIATNYDKVELRRAPYKKLKIIVDSRTVISDFNYSVDIENTANVVRIVQKDSKKSQSKSATARGKGKRKAKKATEKETPENTSFSFADAIGRSPQQWGKLQITQNKKEKANHAQMVAQAKDLLKQKNLANKELSITTKGNVDLRAGNAVTVYLKDMKKKFNNCPILKATHNFDTDYTVNLEMKVGEQWLGNDSSN</sequence>
<organism evidence="3 4">
    <name type="scientific">Lactobacillus intestinalis</name>
    <dbReference type="NCBI Taxonomy" id="151781"/>
    <lineage>
        <taxon>Bacteria</taxon>
        <taxon>Bacillati</taxon>
        <taxon>Bacillota</taxon>
        <taxon>Bacilli</taxon>
        <taxon>Lactobacillales</taxon>
        <taxon>Lactobacillaceae</taxon>
        <taxon>Lactobacillus</taxon>
    </lineage>
</organism>
<gene>
    <name evidence="3" type="ORF">E5351_00370</name>
</gene>
<protein>
    <recommendedName>
        <fullName evidence="2">YqbQ/XkdQ domain-containing protein</fullName>
    </recommendedName>
</protein>
<dbReference type="AlphaFoldDB" id="A0A4S2BQY6"/>